<feature type="region of interest" description="Disordered" evidence="13">
    <location>
        <begin position="376"/>
        <end position="411"/>
    </location>
</feature>
<dbReference type="GO" id="GO:0043495">
    <property type="term" value="F:protein-membrane adaptor activity"/>
    <property type="evidence" value="ECO:0007669"/>
    <property type="project" value="TreeGrafter"/>
</dbReference>
<evidence type="ECO:0000256" key="11">
    <source>
        <dbReference type="ARBA" id="ARBA00024615"/>
    </source>
</evidence>
<dbReference type="EMBL" id="GL996501">
    <property type="protein sequence ID" value="EGW33356.1"/>
    <property type="molecule type" value="Genomic_DNA"/>
</dbReference>
<feature type="region of interest" description="Disordered" evidence="13">
    <location>
        <begin position="134"/>
        <end position="166"/>
    </location>
</feature>
<evidence type="ECO:0000256" key="10">
    <source>
        <dbReference type="ARBA" id="ARBA00024479"/>
    </source>
</evidence>
<comment type="subcellular location">
    <subcellularLocation>
        <location evidence="1">Endoplasmic reticulum membrane</location>
        <topology evidence="1">Peripheral membrane protein</topology>
    </subcellularLocation>
    <subcellularLocation>
        <location evidence="2">Preautophagosomal structure membrane</location>
        <topology evidence="2">Peripheral membrane protein</topology>
    </subcellularLocation>
</comment>
<evidence type="ECO:0000256" key="2">
    <source>
        <dbReference type="ARBA" id="ARBA00004623"/>
    </source>
</evidence>
<organism evidence="15">
    <name type="scientific">Spathaspora passalidarum (strain NRRL Y-27907 / 11-Y1)</name>
    <dbReference type="NCBI Taxonomy" id="619300"/>
    <lineage>
        <taxon>Eukaryota</taxon>
        <taxon>Fungi</taxon>
        <taxon>Dikarya</taxon>
        <taxon>Ascomycota</taxon>
        <taxon>Saccharomycotina</taxon>
        <taxon>Pichiomycetes</taxon>
        <taxon>Debaryomycetaceae</taxon>
        <taxon>Spathaspora</taxon>
    </lineage>
</organism>
<keyword evidence="8" id="KW-0445">Lipid transport</keyword>
<feature type="compositionally biased region" description="Low complexity" evidence="13">
    <location>
        <begin position="154"/>
        <end position="166"/>
    </location>
</feature>
<dbReference type="OrthoDB" id="18982at2759"/>
<keyword evidence="7" id="KW-0072">Autophagy</keyword>
<evidence type="ECO:0000256" key="3">
    <source>
        <dbReference type="ARBA" id="ARBA00009714"/>
    </source>
</evidence>
<evidence type="ECO:0000256" key="1">
    <source>
        <dbReference type="ARBA" id="ARBA00004406"/>
    </source>
</evidence>
<dbReference type="GO" id="GO:0005789">
    <property type="term" value="C:endoplasmic reticulum membrane"/>
    <property type="evidence" value="ECO:0007669"/>
    <property type="project" value="UniProtKB-SubCell"/>
</dbReference>
<comment type="catalytic activity">
    <reaction evidence="10">
        <text>a 1,2-diacyl-sn-glycero-3-phospho-L-serine(in) = a 1,2-diacyl-sn-glycero-3-phospho-L-serine(out)</text>
        <dbReference type="Rhea" id="RHEA:38663"/>
        <dbReference type="ChEBI" id="CHEBI:57262"/>
    </reaction>
</comment>
<keyword evidence="5" id="KW-0813">Transport</keyword>
<keyword evidence="6" id="KW-0256">Endoplasmic reticulum</keyword>
<feature type="compositionally biased region" description="Acidic residues" evidence="13">
    <location>
        <begin position="250"/>
        <end position="267"/>
    </location>
</feature>
<feature type="region of interest" description="Disordered" evidence="13">
    <location>
        <begin position="1218"/>
        <end position="1240"/>
    </location>
</feature>
<keyword evidence="9" id="KW-0472">Membrane</keyword>
<dbReference type="KEGG" id="spaa:SPAPADRAFT_151331"/>
<evidence type="ECO:0000256" key="8">
    <source>
        <dbReference type="ARBA" id="ARBA00023055"/>
    </source>
</evidence>
<dbReference type="PANTHER" id="PTHR13190">
    <property type="entry name" value="AUTOPHAGY-RELATED 2, ISOFORM A"/>
    <property type="match status" value="1"/>
</dbReference>
<evidence type="ECO:0000256" key="4">
    <source>
        <dbReference type="ARBA" id="ARBA00018070"/>
    </source>
</evidence>
<dbReference type="HOGENOM" id="CLU_000626_3_0_1"/>
<dbReference type="GO" id="GO:0000422">
    <property type="term" value="P:autophagy of mitochondrion"/>
    <property type="evidence" value="ECO:0007669"/>
    <property type="project" value="TreeGrafter"/>
</dbReference>
<dbReference type="GO" id="GO:0034045">
    <property type="term" value="C:phagophore assembly site membrane"/>
    <property type="evidence" value="ECO:0007669"/>
    <property type="project" value="UniProtKB-SubCell"/>
</dbReference>
<dbReference type="GO" id="GO:0061723">
    <property type="term" value="P:glycophagy"/>
    <property type="evidence" value="ECO:0007669"/>
    <property type="project" value="TreeGrafter"/>
</dbReference>
<gene>
    <name evidence="14" type="ORF">SPAPADRAFT_151331</name>
</gene>
<accession>G3AM03</accession>
<keyword evidence="15" id="KW-1185">Reference proteome</keyword>
<comment type="catalytic activity">
    <reaction evidence="12">
        <text>a 1,2-diacyl-sn-glycero-3-phosphocholine(in) = a 1,2-diacyl-sn-glycero-3-phosphocholine(out)</text>
        <dbReference type="Rhea" id="RHEA:38571"/>
        <dbReference type="ChEBI" id="CHEBI:57643"/>
    </reaction>
</comment>
<name>G3AM03_SPAPN</name>
<dbReference type="InParanoid" id="G3AM03"/>
<feature type="compositionally biased region" description="Acidic residues" evidence="13">
    <location>
        <begin position="389"/>
        <end position="401"/>
    </location>
</feature>
<dbReference type="Pfam" id="PF13329">
    <property type="entry name" value="ATG2_CAD"/>
    <property type="match status" value="1"/>
</dbReference>
<dbReference type="STRING" id="619300.G3AM03"/>
<evidence type="ECO:0000256" key="5">
    <source>
        <dbReference type="ARBA" id="ARBA00022448"/>
    </source>
</evidence>
<dbReference type="GO" id="GO:0032266">
    <property type="term" value="F:phosphatidylinositol-3-phosphate binding"/>
    <property type="evidence" value="ECO:0007669"/>
    <property type="project" value="TreeGrafter"/>
</dbReference>
<comment type="catalytic activity">
    <reaction evidence="11">
        <text>a 1,2-diacyl-sn-glycero-3-phosphoethanolamine(in) = a 1,2-diacyl-sn-glycero-3-phosphoethanolamine(out)</text>
        <dbReference type="Rhea" id="RHEA:38895"/>
        <dbReference type="ChEBI" id="CHEBI:64612"/>
    </reaction>
</comment>
<sequence length="1871" mass="210022">MSPQWIPQNIQKRLLLYLLQQISLFSEIDLPNLEEVSLNTVVLRDISIDPEKVGKLPGCNLRHGLVGTLELSASTAGGGVGGLGGGVTLDAKDVEIVVSPDFDIEEDIASHVQFSLAQSTADLANTIMLDELEHEEDKQESDQENKDNSDAKSRSNSISSGSNKQSTLGGVVQRAVEIALSRISVKVTNMHIKIVSELTDLLLEVDQVSFSTINGIRNVQVSGVRLKVLKPHVNPGESATANQSVPNQEEKEDEVENENDNDNDYGEESLMDSMVFTHEDASTMYMSATSKSFEKSNMSTNPEEIDNKAEAEAANDSPPIVFHMDHFTAEFEGLSVISNLEVLVGSMTLAFTPLTPTIISIFQGITRSLKIKHYQNRRKNKMKSTPKYDDDDEDSDDEEDTDKQSSEKMTDEPFFRRLKINDFVISTSSALREDGEFESPNGINIVLHNINIKQKNELLLYGGVEVFKIIRKSNGEIFDVFYFESPVKLETSSTNIARPGTPVSISSNASTNTSNPPPKADIRFEVFKKADEKSISLETTFLCAKTGHFQFDLQSLLILSNFAVALTTIHDEFNILKTTIDNINLQNKSTASRESRNAEPKSKDQLIIQTASIFITTTIDAELKLQLIIFPIKYNLLQDQLTISKILLNTISEDNTFKEAIVTLNEISLITKIHEFKAYLHPSSSPSNSNALPRSASMSSNLTLLIQKVSCTIPLKDLKFIGERVSSFITRFGELSSVQSNSLQNSVLDEKPTGSNENGKLENSLFMGASLYSKRGISKRIGPGFGNSGANGMSPAFLHTNRINLAKFCVTIKEIDVNLTQILPKFGDLNVKIIDVSLYQFKHDLLGYIYYLKVIRKDDKGGYDNFVYQYMDNPIDQFEFPVILLRAKKSGEKSSTIEITIRNLLVEYYTKWLTLLNDESFIDTVEEEIIEKVTPNTKSSTSMKFDIRYTLYDCVVGLSPGRLNCKAYIFVEKGNSDFAVGVNQFYIKCSFRNISGFLIDDIKNEAKAEPKKEKGLKFPLSYVSPVDHYLSLGYIQFGRVNLAHVGITFNTDIEEIKTRNERLGIHDNVSLVDVKINSDEHQVDLCADSTNVILQLINDLKLPLDFTDKDRMKVELGKEVNLTEGLDNTYFSDLDGSLSKLSIHDEINDEDSQATSSLVFEEDHFEKNTAGSLSGYIVNPVKVNVNLSKTRIFLHDGYDWKDTRKAIRASLKRFETRVKEGNKKTKKNDSPDVKGSKSPPVVKFDVKDSISEEDESVYEETLFQSIHVAYPRRAKPSDVAEAINSTIMPQEEIGPEEQKKVEANSVGKNYKNLRLRRSTAHKVYVDLKNIEVNVDVFSTRDPRLDKTDPNMTHEMLSSIEVRLGTVDVYDNVPSSTWNKFLTYMNSLGEREIGTSMVRISISNVRPDPYMVSSEMIMHISALPLRLHVDQDTLDFLVRFLEFKDKRFDLPVDEIPYIQRFSINPLKVKLDYKPKKVDYVGLRSGKHAELANFFILDGSSITLSKVKLYGLLGMPKVGLGLAKAYQPVFQSSQVLGIISGLAPLRSAVNIGSGFKDLIAIPIAEYKKDGRVWRSLQKGTQSFAKTTGYELLNLGVKLASGTQVLLEQGEEMLGGEGNAARIPTRRRKSSVSEDESFGDYDHVEEYKAAPKNLLLSSEILSHRANRVNKDHHLDSRKLYSYLDLDEEDEEHGIDKELLSKSIFLLAPSENPKKKKSKSKKKFEDDLISEYDELNCEPDEEEEAEEYDVYAYDDADEEDLEEKLVSLYSNQPENIQQGLKLAYKSIGRNLKVTRNQLITLKNQLNESDSFQESVASVIRNSPIILIRPMIGTTEALSKALMGISNKIDSKHIIENKDKYRSSQDHGDDDYSLNE</sequence>
<feature type="compositionally biased region" description="Polar residues" evidence="13">
    <location>
        <begin position="237"/>
        <end position="247"/>
    </location>
</feature>
<feature type="compositionally biased region" description="Basic and acidic residues" evidence="13">
    <location>
        <begin position="402"/>
        <end position="411"/>
    </location>
</feature>
<comment type="similarity">
    <text evidence="3">Belongs to the ATG2 family.</text>
</comment>
<dbReference type="RefSeq" id="XP_007374871.1">
    <property type="nucleotide sequence ID" value="XM_007374809.1"/>
</dbReference>
<evidence type="ECO:0000256" key="9">
    <source>
        <dbReference type="ARBA" id="ARBA00023136"/>
    </source>
</evidence>
<dbReference type="PANTHER" id="PTHR13190:SF1">
    <property type="entry name" value="AUTOPHAGY-RELATED 2, ISOFORM A"/>
    <property type="match status" value="1"/>
</dbReference>
<dbReference type="InterPro" id="IPR026849">
    <property type="entry name" value="ATG2"/>
</dbReference>
<dbReference type="GeneID" id="18870892"/>
<evidence type="ECO:0000313" key="14">
    <source>
        <dbReference type="EMBL" id="EGW33356.1"/>
    </source>
</evidence>
<feature type="compositionally biased region" description="Basic and acidic residues" evidence="13">
    <location>
        <begin position="1218"/>
        <end position="1235"/>
    </location>
</feature>
<dbReference type="Proteomes" id="UP000000709">
    <property type="component" value="Unassembled WGS sequence"/>
</dbReference>
<dbReference type="GO" id="GO:0000045">
    <property type="term" value="P:autophagosome assembly"/>
    <property type="evidence" value="ECO:0007669"/>
    <property type="project" value="TreeGrafter"/>
</dbReference>
<proteinExistence type="inferred from homology"/>
<dbReference type="GO" id="GO:0061709">
    <property type="term" value="P:reticulophagy"/>
    <property type="evidence" value="ECO:0007669"/>
    <property type="project" value="TreeGrafter"/>
</dbReference>
<dbReference type="GO" id="GO:0034727">
    <property type="term" value="P:piecemeal microautophagy of the nucleus"/>
    <property type="evidence" value="ECO:0007669"/>
    <property type="project" value="TreeGrafter"/>
</dbReference>
<dbReference type="FunCoup" id="G3AM03">
    <property type="interactions" value="47"/>
</dbReference>
<dbReference type="GO" id="GO:0061908">
    <property type="term" value="C:phagophore"/>
    <property type="evidence" value="ECO:0007669"/>
    <property type="project" value="TreeGrafter"/>
</dbReference>
<dbReference type="OMA" id="YDWKYTR"/>
<dbReference type="GO" id="GO:0006869">
    <property type="term" value="P:lipid transport"/>
    <property type="evidence" value="ECO:0007669"/>
    <property type="project" value="UniProtKB-KW"/>
</dbReference>
<dbReference type="eggNOG" id="KOG2993">
    <property type="taxonomic scope" value="Eukaryota"/>
</dbReference>
<evidence type="ECO:0000256" key="6">
    <source>
        <dbReference type="ARBA" id="ARBA00022824"/>
    </source>
</evidence>
<evidence type="ECO:0000256" key="7">
    <source>
        <dbReference type="ARBA" id="ARBA00023006"/>
    </source>
</evidence>
<reference evidence="14 15" key="1">
    <citation type="journal article" date="2011" name="Proc. Natl. Acad. Sci. U.S.A.">
        <title>Comparative genomics of xylose-fermenting fungi for enhanced biofuel production.</title>
        <authorList>
            <person name="Wohlbach D.J."/>
            <person name="Kuo A."/>
            <person name="Sato T.K."/>
            <person name="Potts K.M."/>
            <person name="Salamov A.A."/>
            <person name="LaButti K.M."/>
            <person name="Sun H."/>
            <person name="Clum A."/>
            <person name="Pangilinan J.L."/>
            <person name="Lindquist E.A."/>
            <person name="Lucas S."/>
            <person name="Lapidus A."/>
            <person name="Jin M."/>
            <person name="Gunawan C."/>
            <person name="Balan V."/>
            <person name="Dale B.E."/>
            <person name="Jeffries T.W."/>
            <person name="Zinkel R."/>
            <person name="Barry K.W."/>
            <person name="Grigoriev I.V."/>
            <person name="Gasch A.P."/>
        </authorList>
    </citation>
    <scope>NUCLEOTIDE SEQUENCE [LARGE SCALE GENOMIC DNA]</scope>
    <source>
        <strain evidence="15">NRRL Y-27907 / 11-Y1</strain>
    </source>
</reference>
<feature type="region of interest" description="Disordered" evidence="13">
    <location>
        <begin position="233"/>
        <end position="267"/>
    </location>
</feature>
<protein>
    <recommendedName>
        <fullName evidence="4">Autophagy-related protein 2</fullName>
    </recommendedName>
</protein>
<feature type="compositionally biased region" description="Basic and acidic residues" evidence="13">
    <location>
        <begin position="135"/>
        <end position="153"/>
    </location>
</feature>
<evidence type="ECO:0000256" key="13">
    <source>
        <dbReference type="SAM" id="MobiDB-lite"/>
    </source>
</evidence>
<evidence type="ECO:0000256" key="12">
    <source>
        <dbReference type="ARBA" id="ARBA00024631"/>
    </source>
</evidence>
<evidence type="ECO:0000313" key="15">
    <source>
        <dbReference type="Proteomes" id="UP000000709"/>
    </source>
</evidence>